<reference evidence="2" key="1">
    <citation type="submission" date="2020-08" db="EMBL/GenBank/DDBJ databases">
        <title>Genome sequencing and assembly of the red palm weevil Rhynchophorus ferrugineus.</title>
        <authorList>
            <person name="Dias G.B."/>
            <person name="Bergman C.M."/>
            <person name="Manee M."/>
        </authorList>
    </citation>
    <scope>NUCLEOTIDE SEQUENCE</scope>
    <source>
        <strain evidence="2">AA-2017</strain>
        <tissue evidence="2">Whole larva</tissue>
    </source>
</reference>
<dbReference type="AlphaFoldDB" id="A0A834IGD9"/>
<evidence type="ECO:0000313" key="3">
    <source>
        <dbReference type="Proteomes" id="UP000625711"/>
    </source>
</evidence>
<dbReference type="Proteomes" id="UP000625711">
    <property type="component" value="Unassembled WGS sequence"/>
</dbReference>
<feature type="chain" id="PRO_5032807272" description="Protein quiver" evidence="1">
    <location>
        <begin position="23"/>
        <end position="144"/>
    </location>
</feature>
<organism evidence="2 3">
    <name type="scientific">Rhynchophorus ferrugineus</name>
    <name type="common">Red palm weevil</name>
    <name type="synonym">Curculio ferrugineus</name>
    <dbReference type="NCBI Taxonomy" id="354439"/>
    <lineage>
        <taxon>Eukaryota</taxon>
        <taxon>Metazoa</taxon>
        <taxon>Ecdysozoa</taxon>
        <taxon>Arthropoda</taxon>
        <taxon>Hexapoda</taxon>
        <taxon>Insecta</taxon>
        <taxon>Pterygota</taxon>
        <taxon>Neoptera</taxon>
        <taxon>Endopterygota</taxon>
        <taxon>Coleoptera</taxon>
        <taxon>Polyphaga</taxon>
        <taxon>Cucujiformia</taxon>
        <taxon>Curculionidae</taxon>
        <taxon>Dryophthorinae</taxon>
        <taxon>Rhynchophorus</taxon>
    </lineage>
</organism>
<evidence type="ECO:0000313" key="2">
    <source>
        <dbReference type="EMBL" id="KAF7279364.1"/>
    </source>
</evidence>
<dbReference type="PROSITE" id="PS51257">
    <property type="entry name" value="PROKAR_LIPOPROTEIN"/>
    <property type="match status" value="1"/>
</dbReference>
<comment type="caution">
    <text evidence="2">The sequence shown here is derived from an EMBL/GenBank/DDBJ whole genome shotgun (WGS) entry which is preliminary data.</text>
</comment>
<sequence>MAKQVILVALVVLSTMLAGVFGSIGCYYCNSYNDRDHTACMDPMSIYVNTTVCPNNYVCTRVSYVTQKTFVTSRGCDPAGDTCNNIYRNLLAYYPDLSTFNCYWCTANYCNSASGLEIQRQLMKEEVEANTRKESSVKDHHFSF</sequence>
<gene>
    <name evidence="2" type="ORF">GWI33_007308</name>
</gene>
<name>A0A834IGD9_RHYFE</name>
<keyword evidence="3" id="KW-1185">Reference proteome</keyword>
<evidence type="ECO:0000256" key="1">
    <source>
        <dbReference type="SAM" id="SignalP"/>
    </source>
</evidence>
<feature type="signal peptide" evidence="1">
    <location>
        <begin position="1"/>
        <end position="22"/>
    </location>
</feature>
<protein>
    <recommendedName>
        <fullName evidence="4">Protein quiver</fullName>
    </recommendedName>
</protein>
<evidence type="ECO:0008006" key="4">
    <source>
        <dbReference type="Google" id="ProtNLM"/>
    </source>
</evidence>
<keyword evidence="1" id="KW-0732">Signal</keyword>
<accession>A0A834IGD9</accession>
<proteinExistence type="predicted"/>
<dbReference type="EMBL" id="JAACXV010000365">
    <property type="protein sequence ID" value="KAF7279364.1"/>
    <property type="molecule type" value="Genomic_DNA"/>
</dbReference>
<dbReference type="OrthoDB" id="6732993at2759"/>